<keyword evidence="3" id="KW-1185">Reference proteome</keyword>
<evidence type="ECO:0000313" key="3">
    <source>
        <dbReference type="Proteomes" id="UP000261620"/>
    </source>
</evidence>
<dbReference type="InterPro" id="IPR036886">
    <property type="entry name" value="Villin_headpiece_dom_sf"/>
</dbReference>
<dbReference type="GO" id="GO:0003779">
    <property type="term" value="F:actin binding"/>
    <property type="evidence" value="ECO:0007669"/>
    <property type="project" value="InterPro"/>
</dbReference>
<dbReference type="Proteomes" id="UP000261620">
    <property type="component" value="Unplaced"/>
</dbReference>
<reference evidence="2" key="2">
    <citation type="submission" date="2025-09" db="UniProtKB">
        <authorList>
            <consortium name="Ensembl"/>
        </authorList>
    </citation>
    <scope>IDENTIFICATION</scope>
</reference>
<feature type="compositionally biased region" description="Polar residues" evidence="1">
    <location>
        <begin position="94"/>
        <end position="107"/>
    </location>
</feature>
<reference evidence="2" key="1">
    <citation type="submission" date="2025-08" db="UniProtKB">
        <authorList>
            <consortium name="Ensembl"/>
        </authorList>
    </citation>
    <scope>IDENTIFICATION</scope>
</reference>
<proteinExistence type="predicted"/>
<dbReference type="GO" id="GO:0007010">
    <property type="term" value="P:cytoskeleton organization"/>
    <property type="evidence" value="ECO:0007669"/>
    <property type="project" value="InterPro"/>
</dbReference>
<evidence type="ECO:0000256" key="1">
    <source>
        <dbReference type="SAM" id="MobiDB-lite"/>
    </source>
</evidence>
<dbReference type="AlphaFoldDB" id="A0A3Q3X9C2"/>
<organism evidence="2 3">
    <name type="scientific">Mola mola</name>
    <name type="common">Ocean sunfish</name>
    <name type="synonym">Tetraodon mola</name>
    <dbReference type="NCBI Taxonomy" id="94237"/>
    <lineage>
        <taxon>Eukaryota</taxon>
        <taxon>Metazoa</taxon>
        <taxon>Chordata</taxon>
        <taxon>Craniata</taxon>
        <taxon>Vertebrata</taxon>
        <taxon>Euteleostomi</taxon>
        <taxon>Actinopterygii</taxon>
        <taxon>Neopterygii</taxon>
        <taxon>Teleostei</taxon>
        <taxon>Neoteleostei</taxon>
        <taxon>Acanthomorphata</taxon>
        <taxon>Eupercaria</taxon>
        <taxon>Tetraodontiformes</taxon>
        <taxon>Molidae</taxon>
        <taxon>Mola</taxon>
    </lineage>
</organism>
<dbReference type="Gene3D" id="1.10.950.10">
    <property type="entry name" value="Villin headpiece domain"/>
    <property type="match status" value="1"/>
</dbReference>
<evidence type="ECO:0000313" key="2">
    <source>
        <dbReference type="Ensembl" id="ENSMMOP00000027673.1"/>
    </source>
</evidence>
<protein>
    <submittedName>
        <fullName evidence="2">Uncharacterized protein</fullName>
    </submittedName>
</protein>
<sequence>PDSNVSHLTVVQDALAQLMKTQYPLEELLRSSLPEGVDPYHHNYVSGYFGNEERRIGSLPSWKQSDLKNKGLLCQTAKNEQNSSIESGKWPENRCTTTLHKGPLTTE</sequence>
<dbReference type="Ensembl" id="ENSMMOT00000028146.1">
    <property type="protein sequence ID" value="ENSMMOP00000027673.1"/>
    <property type="gene ID" value="ENSMMOG00000020929.1"/>
</dbReference>
<name>A0A3Q3X9C2_MOLML</name>
<feature type="region of interest" description="Disordered" evidence="1">
    <location>
        <begin position="78"/>
        <end position="107"/>
    </location>
</feature>
<accession>A0A3Q3X9C2</accession>
<dbReference type="SUPFAM" id="SSF47050">
    <property type="entry name" value="VHP, Villin headpiece domain"/>
    <property type="match status" value="1"/>
</dbReference>